<reference evidence="2" key="3">
    <citation type="submission" date="2015-06" db="UniProtKB">
        <authorList>
            <consortium name="EnsemblProtists"/>
        </authorList>
    </citation>
    <scope>IDENTIFICATION</scope>
</reference>
<evidence type="ECO:0000313" key="2">
    <source>
        <dbReference type="EnsemblProtists" id="EKX31008"/>
    </source>
</evidence>
<sequence>MTDYFCDCFAGYYATSFFPKVCEICPPDHYCNNQQMYSCPTGSFSVAGQGSKYGCMCKPGNYFVNDTAFCYECPYDFFCGGGYTEMHPCPNGTYSKRGISKVSECACKPGTYLLPNGECYPCPENYYCAGSIDPAVR</sequence>
<dbReference type="EnsemblProtists" id="EKX31008">
    <property type="protein sequence ID" value="EKX31008"/>
    <property type="gene ID" value="GUITHDRAFT_122785"/>
</dbReference>
<protein>
    <recommendedName>
        <fullName evidence="4">Tyrosine-protein kinase ephrin type A/B receptor-like domain-containing protein</fullName>
    </recommendedName>
</protein>
<dbReference type="AlphaFoldDB" id="L1I417"/>
<dbReference type="EMBL" id="JH993399">
    <property type="protein sequence ID" value="EKX31008.1"/>
    <property type="molecule type" value="Genomic_DNA"/>
</dbReference>
<dbReference type="HOGENOM" id="CLU_1869059_0_0_1"/>
<dbReference type="InterPro" id="IPR009030">
    <property type="entry name" value="Growth_fac_rcpt_cys_sf"/>
</dbReference>
<reference evidence="3" key="2">
    <citation type="submission" date="2012-11" db="EMBL/GenBank/DDBJ databases">
        <authorList>
            <person name="Kuo A."/>
            <person name="Curtis B.A."/>
            <person name="Tanifuji G."/>
            <person name="Burki F."/>
            <person name="Gruber A."/>
            <person name="Irimia M."/>
            <person name="Maruyama S."/>
            <person name="Arias M.C."/>
            <person name="Ball S.G."/>
            <person name="Gile G.H."/>
            <person name="Hirakawa Y."/>
            <person name="Hopkins J.F."/>
            <person name="Rensing S.A."/>
            <person name="Schmutz J."/>
            <person name="Symeonidi A."/>
            <person name="Elias M."/>
            <person name="Eveleigh R.J."/>
            <person name="Herman E.K."/>
            <person name="Klute M.J."/>
            <person name="Nakayama T."/>
            <person name="Obornik M."/>
            <person name="Reyes-Prieto A."/>
            <person name="Armbrust E.V."/>
            <person name="Aves S.J."/>
            <person name="Beiko R.G."/>
            <person name="Coutinho P."/>
            <person name="Dacks J.B."/>
            <person name="Durnford D.G."/>
            <person name="Fast N.M."/>
            <person name="Green B.R."/>
            <person name="Grisdale C."/>
            <person name="Hempe F."/>
            <person name="Henrissat B."/>
            <person name="Hoppner M.P."/>
            <person name="Ishida K.-I."/>
            <person name="Kim E."/>
            <person name="Koreny L."/>
            <person name="Kroth P.G."/>
            <person name="Liu Y."/>
            <person name="Malik S.-B."/>
            <person name="Maier U.G."/>
            <person name="McRose D."/>
            <person name="Mock T."/>
            <person name="Neilson J.A."/>
            <person name="Onodera N.T."/>
            <person name="Poole A.M."/>
            <person name="Pritham E.J."/>
            <person name="Richards T.A."/>
            <person name="Rocap G."/>
            <person name="Roy S.W."/>
            <person name="Sarai C."/>
            <person name="Schaack S."/>
            <person name="Shirato S."/>
            <person name="Slamovits C.H."/>
            <person name="Spencer D.F."/>
            <person name="Suzuki S."/>
            <person name="Worden A.Z."/>
            <person name="Zauner S."/>
            <person name="Barry K."/>
            <person name="Bell C."/>
            <person name="Bharti A.K."/>
            <person name="Crow J.A."/>
            <person name="Grimwood J."/>
            <person name="Kramer R."/>
            <person name="Lindquist E."/>
            <person name="Lucas S."/>
            <person name="Salamov A."/>
            <person name="McFadden G.I."/>
            <person name="Lane C.E."/>
            <person name="Keeling P.J."/>
            <person name="Gray M.W."/>
            <person name="Grigoriev I.V."/>
            <person name="Archibald J.M."/>
        </authorList>
    </citation>
    <scope>NUCLEOTIDE SEQUENCE</scope>
    <source>
        <strain evidence="3">CCMP2712</strain>
    </source>
</reference>
<name>L1I417_GUITC</name>
<proteinExistence type="predicted"/>
<dbReference type="PaxDb" id="55529-EKX31008"/>
<dbReference type="OrthoDB" id="439917at2759"/>
<dbReference type="KEGG" id="gtt:GUITHDRAFT_122785"/>
<gene>
    <name evidence="1" type="ORF">GUITHDRAFT_122785</name>
</gene>
<accession>L1I417</accession>
<organism evidence="1">
    <name type="scientific">Guillardia theta (strain CCMP2712)</name>
    <name type="common">Cryptophyte</name>
    <dbReference type="NCBI Taxonomy" id="905079"/>
    <lineage>
        <taxon>Eukaryota</taxon>
        <taxon>Cryptophyceae</taxon>
        <taxon>Pyrenomonadales</taxon>
        <taxon>Geminigeraceae</taxon>
        <taxon>Guillardia</taxon>
    </lineage>
</organism>
<dbReference type="Proteomes" id="UP000011087">
    <property type="component" value="Unassembled WGS sequence"/>
</dbReference>
<dbReference type="GeneID" id="17287729"/>
<evidence type="ECO:0008006" key="4">
    <source>
        <dbReference type="Google" id="ProtNLM"/>
    </source>
</evidence>
<evidence type="ECO:0000313" key="3">
    <source>
        <dbReference type="Proteomes" id="UP000011087"/>
    </source>
</evidence>
<evidence type="ECO:0000313" key="1">
    <source>
        <dbReference type="EMBL" id="EKX31008.1"/>
    </source>
</evidence>
<dbReference type="SMART" id="SM01411">
    <property type="entry name" value="Ephrin_rec_like"/>
    <property type="match status" value="2"/>
</dbReference>
<keyword evidence="3" id="KW-1185">Reference proteome</keyword>
<dbReference type="RefSeq" id="XP_005817988.1">
    <property type="nucleotide sequence ID" value="XM_005817931.1"/>
</dbReference>
<dbReference type="SUPFAM" id="SSF57184">
    <property type="entry name" value="Growth factor receptor domain"/>
    <property type="match status" value="1"/>
</dbReference>
<reference evidence="1 3" key="1">
    <citation type="journal article" date="2012" name="Nature">
        <title>Algal genomes reveal evolutionary mosaicism and the fate of nucleomorphs.</title>
        <authorList>
            <consortium name="DOE Joint Genome Institute"/>
            <person name="Curtis B.A."/>
            <person name="Tanifuji G."/>
            <person name="Burki F."/>
            <person name="Gruber A."/>
            <person name="Irimia M."/>
            <person name="Maruyama S."/>
            <person name="Arias M.C."/>
            <person name="Ball S.G."/>
            <person name="Gile G.H."/>
            <person name="Hirakawa Y."/>
            <person name="Hopkins J.F."/>
            <person name="Kuo A."/>
            <person name="Rensing S.A."/>
            <person name="Schmutz J."/>
            <person name="Symeonidi A."/>
            <person name="Elias M."/>
            <person name="Eveleigh R.J."/>
            <person name="Herman E.K."/>
            <person name="Klute M.J."/>
            <person name="Nakayama T."/>
            <person name="Obornik M."/>
            <person name="Reyes-Prieto A."/>
            <person name="Armbrust E.V."/>
            <person name="Aves S.J."/>
            <person name="Beiko R.G."/>
            <person name="Coutinho P."/>
            <person name="Dacks J.B."/>
            <person name="Durnford D.G."/>
            <person name="Fast N.M."/>
            <person name="Green B.R."/>
            <person name="Grisdale C.J."/>
            <person name="Hempel F."/>
            <person name="Henrissat B."/>
            <person name="Hoppner M.P."/>
            <person name="Ishida K."/>
            <person name="Kim E."/>
            <person name="Koreny L."/>
            <person name="Kroth P.G."/>
            <person name="Liu Y."/>
            <person name="Malik S.B."/>
            <person name="Maier U.G."/>
            <person name="McRose D."/>
            <person name="Mock T."/>
            <person name="Neilson J.A."/>
            <person name="Onodera N.T."/>
            <person name="Poole A.M."/>
            <person name="Pritham E.J."/>
            <person name="Richards T.A."/>
            <person name="Rocap G."/>
            <person name="Roy S.W."/>
            <person name="Sarai C."/>
            <person name="Schaack S."/>
            <person name="Shirato S."/>
            <person name="Slamovits C.H."/>
            <person name="Spencer D.F."/>
            <person name="Suzuki S."/>
            <person name="Worden A.Z."/>
            <person name="Zauner S."/>
            <person name="Barry K."/>
            <person name="Bell C."/>
            <person name="Bharti A.K."/>
            <person name="Crow J.A."/>
            <person name="Grimwood J."/>
            <person name="Kramer R."/>
            <person name="Lindquist E."/>
            <person name="Lucas S."/>
            <person name="Salamov A."/>
            <person name="McFadden G.I."/>
            <person name="Lane C.E."/>
            <person name="Keeling P.J."/>
            <person name="Gray M.W."/>
            <person name="Grigoriev I.V."/>
            <person name="Archibald J.M."/>
        </authorList>
    </citation>
    <scope>NUCLEOTIDE SEQUENCE</scope>
    <source>
        <strain evidence="1 3">CCMP2712</strain>
    </source>
</reference>